<keyword evidence="2" id="KW-1185">Reference proteome</keyword>
<sequence>MIDGLGSPDFPALFFDALLRIVPFHLSMVSVYDGRALVSYDTAERSPLGHSGFLALYRRSTFRYTAALKH</sequence>
<comment type="caution">
    <text evidence="1">The sequence shown here is derived from an EMBL/GenBank/DDBJ whole genome shotgun (WGS) entry which is preliminary data.</text>
</comment>
<reference evidence="1" key="1">
    <citation type="journal article" date="2016" name="Front. Microbiol.">
        <title>Genome Sequence of the Piezophilic, Mesophilic Sulfate-Reducing Bacterium Desulfovibrio indicus J2T.</title>
        <authorList>
            <person name="Cao J."/>
            <person name="Maignien L."/>
            <person name="Shao Z."/>
            <person name="Alain K."/>
            <person name="Jebbar M."/>
        </authorList>
    </citation>
    <scope>NUCLEOTIDE SEQUENCE</scope>
    <source>
        <strain evidence="1">JCM 32048</strain>
    </source>
</reference>
<dbReference type="AlphaFoldDB" id="A0AA37M764"/>
<dbReference type="Proteomes" id="UP001055286">
    <property type="component" value="Unassembled WGS sequence"/>
</dbReference>
<name>A0AA37M764_9HYPH</name>
<protein>
    <submittedName>
        <fullName evidence="1">Uncharacterized protein</fullName>
    </submittedName>
</protein>
<evidence type="ECO:0000313" key="1">
    <source>
        <dbReference type="EMBL" id="GJD65753.1"/>
    </source>
</evidence>
<organism evidence="1 2">
    <name type="scientific">Methylobacterium frigidaeris</name>
    <dbReference type="NCBI Taxonomy" id="2038277"/>
    <lineage>
        <taxon>Bacteria</taxon>
        <taxon>Pseudomonadati</taxon>
        <taxon>Pseudomonadota</taxon>
        <taxon>Alphaproteobacteria</taxon>
        <taxon>Hyphomicrobiales</taxon>
        <taxon>Methylobacteriaceae</taxon>
        <taxon>Methylobacterium</taxon>
    </lineage>
</organism>
<evidence type="ECO:0000313" key="2">
    <source>
        <dbReference type="Proteomes" id="UP001055286"/>
    </source>
</evidence>
<reference evidence="1" key="2">
    <citation type="submission" date="2021-08" db="EMBL/GenBank/DDBJ databases">
        <authorList>
            <person name="Tani A."/>
            <person name="Ola A."/>
            <person name="Ogura Y."/>
            <person name="Katsura K."/>
            <person name="Hayashi T."/>
        </authorList>
    </citation>
    <scope>NUCLEOTIDE SEQUENCE</scope>
    <source>
        <strain evidence="1">JCM 32048</strain>
    </source>
</reference>
<dbReference type="EMBL" id="BPQJ01000047">
    <property type="protein sequence ID" value="GJD65753.1"/>
    <property type="molecule type" value="Genomic_DNA"/>
</dbReference>
<gene>
    <name evidence="1" type="ORF">MPEAHAMD_5948</name>
</gene>
<accession>A0AA37M764</accession>
<proteinExistence type="predicted"/>